<sequence length="147" mass="16115">AVPAPPAAAPLAAFLAQMEWRPPRVSPGPPAPPRPKIRPTQKRAAPSDLAGDEAEAKRPNQGDEAVEEALSPWEEELRDFLQELDRGKGVMLQYHKALAEYGGFKPLLDLVADEGKHTDLLEAIDIQTEGHWLLLKRGLSKMSSPLE</sequence>
<accession>A0ABP0LC18</accession>
<evidence type="ECO:0000313" key="3">
    <source>
        <dbReference type="Proteomes" id="UP001642464"/>
    </source>
</evidence>
<name>A0ABP0LC18_9DINO</name>
<comment type="caution">
    <text evidence="2">The sequence shown here is derived from an EMBL/GenBank/DDBJ whole genome shotgun (WGS) entry which is preliminary data.</text>
</comment>
<dbReference type="EMBL" id="CAXAMM010015344">
    <property type="protein sequence ID" value="CAK9036124.1"/>
    <property type="molecule type" value="Genomic_DNA"/>
</dbReference>
<organism evidence="2 3">
    <name type="scientific">Durusdinium trenchii</name>
    <dbReference type="NCBI Taxonomy" id="1381693"/>
    <lineage>
        <taxon>Eukaryota</taxon>
        <taxon>Sar</taxon>
        <taxon>Alveolata</taxon>
        <taxon>Dinophyceae</taxon>
        <taxon>Suessiales</taxon>
        <taxon>Symbiodiniaceae</taxon>
        <taxon>Durusdinium</taxon>
    </lineage>
</organism>
<dbReference type="Proteomes" id="UP001642464">
    <property type="component" value="Unassembled WGS sequence"/>
</dbReference>
<feature type="non-terminal residue" evidence="2">
    <location>
        <position position="1"/>
    </location>
</feature>
<gene>
    <name evidence="2" type="ORF">SCF082_LOCUS21601</name>
</gene>
<evidence type="ECO:0008006" key="4">
    <source>
        <dbReference type="Google" id="ProtNLM"/>
    </source>
</evidence>
<evidence type="ECO:0000313" key="2">
    <source>
        <dbReference type="EMBL" id="CAK9036124.1"/>
    </source>
</evidence>
<reference evidence="2 3" key="1">
    <citation type="submission" date="2024-02" db="EMBL/GenBank/DDBJ databases">
        <authorList>
            <person name="Chen Y."/>
            <person name="Shah S."/>
            <person name="Dougan E. K."/>
            <person name="Thang M."/>
            <person name="Chan C."/>
        </authorList>
    </citation>
    <scope>NUCLEOTIDE SEQUENCE [LARGE SCALE GENOMIC DNA]</scope>
</reference>
<protein>
    <recommendedName>
        <fullName evidence="4">SAM domain-containing protein</fullName>
    </recommendedName>
</protein>
<evidence type="ECO:0000256" key="1">
    <source>
        <dbReference type="SAM" id="MobiDB-lite"/>
    </source>
</evidence>
<feature type="region of interest" description="Disordered" evidence="1">
    <location>
        <begin position="20"/>
        <end position="69"/>
    </location>
</feature>
<feature type="compositionally biased region" description="Pro residues" evidence="1">
    <location>
        <begin position="24"/>
        <end position="34"/>
    </location>
</feature>
<keyword evidence="3" id="KW-1185">Reference proteome</keyword>
<feature type="non-terminal residue" evidence="2">
    <location>
        <position position="147"/>
    </location>
</feature>
<proteinExistence type="predicted"/>